<proteinExistence type="predicted"/>
<dbReference type="EMBL" id="ANJA01003663">
    <property type="protein sequence ID" value="ETO62131.1"/>
    <property type="molecule type" value="Genomic_DNA"/>
</dbReference>
<dbReference type="Proteomes" id="UP000028582">
    <property type="component" value="Unassembled WGS sequence"/>
</dbReference>
<comment type="caution">
    <text evidence="1">The sequence shown here is derived from an EMBL/GenBank/DDBJ whole genome shotgun (WGS) entry which is preliminary data.</text>
</comment>
<accession>A0A080Z670</accession>
<organism evidence="1 2">
    <name type="scientific">Phytophthora nicotianae P1976</name>
    <dbReference type="NCBI Taxonomy" id="1317066"/>
    <lineage>
        <taxon>Eukaryota</taxon>
        <taxon>Sar</taxon>
        <taxon>Stramenopiles</taxon>
        <taxon>Oomycota</taxon>
        <taxon>Peronosporomycetes</taxon>
        <taxon>Peronosporales</taxon>
        <taxon>Peronosporaceae</taxon>
        <taxon>Phytophthora</taxon>
    </lineage>
</organism>
<gene>
    <name evidence="1" type="ORF">F444_19937</name>
</gene>
<protein>
    <submittedName>
        <fullName evidence="1">Uncharacterized protein</fullName>
    </submittedName>
</protein>
<evidence type="ECO:0000313" key="1">
    <source>
        <dbReference type="EMBL" id="ETO62131.1"/>
    </source>
</evidence>
<sequence>MAIITSFDTNFQVARLNLKKLKLLSILSICLTLNSTSIQVHTAIIRLRY</sequence>
<reference evidence="1 2" key="1">
    <citation type="submission" date="2013-11" db="EMBL/GenBank/DDBJ databases">
        <title>The Genome Sequence of Phytophthora parasitica P1976.</title>
        <authorList>
            <consortium name="The Broad Institute Genomics Platform"/>
            <person name="Russ C."/>
            <person name="Tyler B."/>
            <person name="Panabieres F."/>
            <person name="Shan W."/>
            <person name="Tripathy S."/>
            <person name="Grunwald N."/>
            <person name="Machado M."/>
            <person name="Johnson C.S."/>
            <person name="Walker B."/>
            <person name="Young S."/>
            <person name="Zeng Q."/>
            <person name="Gargeya S."/>
            <person name="Fitzgerald M."/>
            <person name="Haas B."/>
            <person name="Abouelleil A."/>
            <person name="Allen A.W."/>
            <person name="Alvarado L."/>
            <person name="Arachchi H.M."/>
            <person name="Berlin A.M."/>
            <person name="Chapman S.B."/>
            <person name="Gainer-Dewar J."/>
            <person name="Goldberg J."/>
            <person name="Griggs A."/>
            <person name="Gujja S."/>
            <person name="Hansen M."/>
            <person name="Howarth C."/>
            <person name="Imamovic A."/>
            <person name="Ireland A."/>
            <person name="Larimer J."/>
            <person name="McCowan C."/>
            <person name="Murphy C."/>
            <person name="Pearson M."/>
            <person name="Poon T.W."/>
            <person name="Priest M."/>
            <person name="Roberts A."/>
            <person name="Saif S."/>
            <person name="Shea T."/>
            <person name="Sisk P."/>
            <person name="Sykes S."/>
            <person name="Wortman J."/>
            <person name="Nusbaum C."/>
            <person name="Birren B."/>
        </authorList>
    </citation>
    <scope>NUCLEOTIDE SEQUENCE [LARGE SCALE GENOMIC DNA]</scope>
    <source>
        <strain evidence="1 2">P1976</strain>
    </source>
</reference>
<dbReference type="AlphaFoldDB" id="A0A080Z670"/>
<evidence type="ECO:0000313" key="2">
    <source>
        <dbReference type="Proteomes" id="UP000028582"/>
    </source>
</evidence>
<name>A0A080Z670_PHYNI</name>